<dbReference type="EMBL" id="JAPDRL010000028">
    <property type="protein sequence ID" value="KAJ9665478.1"/>
    <property type="molecule type" value="Genomic_DNA"/>
</dbReference>
<name>A0ABQ9NUT7_9PEZI</name>
<accession>A0ABQ9NUT7</accession>
<comment type="caution">
    <text evidence="2">The sequence shown here is derived from an EMBL/GenBank/DDBJ whole genome shotgun (WGS) entry which is preliminary data.</text>
</comment>
<organism evidence="2 3">
    <name type="scientific">Coniosporium apollinis</name>
    <dbReference type="NCBI Taxonomy" id="61459"/>
    <lineage>
        <taxon>Eukaryota</taxon>
        <taxon>Fungi</taxon>
        <taxon>Dikarya</taxon>
        <taxon>Ascomycota</taxon>
        <taxon>Pezizomycotina</taxon>
        <taxon>Dothideomycetes</taxon>
        <taxon>Dothideomycetes incertae sedis</taxon>
        <taxon>Coniosporium</taxon>
    </lineage>
</organism>
<evidence type="ECO:0000313" key="3">
    <source>
        <dbReference type="Proteomes" id="UP001172684"/>
    </source>
</evidence>
<feature type="region of interest" description="Disordered" evidence="1">
    <location>
        <begin position="1"/>
        <end position="129"/>
    </location>
</feature>
<evidence type="ECO:0008006" key="4">
    <source>
        <dbReference type="Google" id="ProtNLM"/>
    </source>
</evidence>
<feature type="compositionally biased region" description="Low complexity" evidence="1">
    <location>
        <begin position="60"/>
        <end position="92"/>
    </location>
</feature>
<feature type="compositionally biased region" description="Polar residues" evidence="1">
    <location>
        <begin position="190"/>
        <end position="239"/>
    </location>
</feature>
<evidence type="ECO:0000313" key="2">
    <source>
        <dbReference type="EMBL" id="KAJ9665478.1"/>
    </source>
</evidence>
<gene>
    <name evidence="2" type="ORF">H2201_004360</name>
</gene>
<evidence type="ECO:0000256" key="1">
    <source>
        <dbReference type="SAM" id="MobiDB-lite"/>
    </source>
</evidence>
<sequence>MGSKASKQAPTETSSVTPSGGETKRTSSSNPRHFLKRKLLKPTDLGVDGTAEKAEDDSGSGDSSSTTKAGSDGDATAHSRTSSSTTRVTYASICNERSNSPGEPPAPPPRLPSPPPVLEESPSKWGIRPEISITEDGVAAEQESDRELTKQTSGHFRGKSSTGFDIFKAASNRNSTAVAASLPTLQSAAPTPTIQINGEVTPPLTGSTARNSPTTNNSLTSLPLHNSTPISHTSASTLPSSPPEAGPTAGTLRPTPSNYSISASPASSIIHLPLPTRPRPAETNAPLVTKLQTDCYQLHRTFHKSKNVHSSIDCMLCYRQDEENRWLCSWCALRICGWCRAKVEALRPKRAVVMNGSGRSTPVSRVRS</sequence>
<feature type="compositionally biased region" description="Pro residues" evidence="1">
    <location>
        <begin position="102"/>
        <end position="117"/>
    </location>
</feature>
<keyword evidence="3" id="KW-1185">Reference proteome</keyword>
<protein>
    <recommendedName>
        <fullName evidence="4">FYVE zinc finger domain-containing protein</fullName>
    </recommendedName>
</protein>
<reference evidence="2" key="1">
    <citation type="submission" date="2022-10" db="EMBL/GenBank/DDBJ databases">
        <title>Culturing micro-colonial fungi from biological soil crusts in the Mojave desert and describing Neophaeococcomyces mojavensis, and introducing the new genera and species Taxawa tesnikishii.</title>
        <authorList>
            <person name="Kurbessoian T."/>
            <person name="Stajich J.E."/>
        </authorList>
    </citation>
    <scope>NUCLEOTIDE SEQUENCE</scope>
    <source>
        <strain evidence="2">TK_1</strain>
    </source>
</reference>
<feature type="region of interest" description="Disordered" evidence="1">
    <location>
        <begin position="190"/>
        <end position="258"/>
    </location>
</feature>
<dbReference type="Proteomes" id="UP001172684">
    <property type="component" value="Unassembled WGS sequence"/>
</dbReference>
<feature type="compositionally biased region" description="Polar residues" evidence="1">
    <location>
        <begin position="1"/>
        <end position="31"/>
    </location>
</feature>
<proteinExistence type="predicted"/>